<reference evidence="1" key="1">
    <citation type="submission" date="2022-12" db="EMBL/GenBank/DDBJ databases">
        <authorList>
            <person name="Petersen C."/>
        </authorList>
    </citation>
    <scope>NUCLEOTIDE SEQUENCE</scope>
    <source>
        <strain evidence="1">IBT 21472</strain>
    </source>
</reference>
<keyword evidence="2" id="KW-1185">Reference proteome</keyword>
<reference evidence="1" key="2">
    <citation type="journal article" date="2023" name="IMA Fungus">
        <title>Comparative genomic study of the Penicillium genus elucidates a diverse pangenome and 15 lateral gene transfer events.</title>
        <authorList>
            <person name="Petersen C."/>
            <person name="Sorensen T."/>
            <person name="Nielsen M.R."/>
            <person name="Sondergaard T.E."/>
            <person name="Sorensen J.L."/>
            <person name="Fitzpatrick D.A."/>
            <person name="Frisvad J.C."/>
            <person name="Nielsen K.L."/>
        </authorList>
    </citation>
    <scope>NUCLEOTIDE SEQUENCE</scope>
    <source>
        <strain evidence="1">IBT 21472</strain>
    </source>
</reference>
<dbReference type="Proteomes" id="UP001147746">
    <property type="component" value="Unassembled WGS sequence"/>
</dbReference>
<evidence type="ECO:0000313" key="2">
    <source>
        <dbReference type="Proteomes" id="UP001147746"/>
    </source>
</evidence>
<comment type="caution">
    <text evidence="1">The sequence shown here is derived from an EMBL/GenBank/DDBJ whole genome shotgun (WGS) entry which is preliminary data.</text>
</comment>
<sequence length="191" mass="22408">MADMQQYLRNQPQPKSVLNEEIYPLVCCVWLRNFIVDSLHTLNFDRGRLLGLQLKDNVTQNVHRGFGLLWDFLEACGPKALHEDCTLGWQKDAELRWFQYHNVQPTETEHMLQIWNALKLLLLKHSAERQVQGQADRAAGNVISFMKHGLGEIQRYLANIHAMNKPFWDGSNADTFFAEACREWQDRWRLE</sequence>
<gene>
    <name evidence="1" type="ORF">N7476_005095</name>
</gene>
<protein>
    <submittedName>
        <fullName evidence="1">Uncharacterized protein</fullName>
    </submittedName>
</protein>
<dbReference type="AlphaFoldDB" id="A0A9W9Q1Z5"/>
<name>A0A9W9Q1Z5_9EURO</name>
<evidence type="ECO:0000313" key="1">
    <source>
        <dbReference type="EMBL" id="KAJ5318675.1"/>
    </source>
</evidence>
<organism evidence="1 2">
    <name type="scientific">Penicillium atrosanguineum</name>
    <dbReference type="NCBI Taxonomy" id="1132637"/>
    <lineage>
        <taxon>Eukaryota</taxon>
        <taxon>Fungi</taxon>
        <taxon>Dikarya</taxon>
        <taxon>Ascomycota</taxon>
        <taxon>Pezizomycotina</taxon>
        <taxon>Eurotiomycetes</taxon>
        <taxon>Eurotiomycetidae</taxon>
        <taxon>Eurotiales</taxon>
        <taxon>Aspergillaceae</taxon>
        <taxon>Penicillium</taxon>
    </lineage>
</organism>
<dbReference type="EMBL" id="JAPZBO010000004">
    <property type="protein sequence ID" value="KAJ5318675.1"/>
    <property type="molecule type" value="Genomic_DNA"/>
</dbReference>
<accession>A0A9W9Q1Z5</accession>
<proteinExistence type="predicted"/>